<protein>
    <submittedName>
        <fullName evidence="2">Uncharacterized protein</fullName>
    </submittedName>
</protein>
<sequence length="123" mass="14378">MRSRLMLQCNFFLKMMKFVRNHPPVQRPFHKSFQNYNQRLLGLAKFLKLVAGTVPSLSPVPIRDHPLSPPTTSINLLQPEWMNQIDWLRLEVTGRTGGESDWPRRQRHKLTGAQTYSGLHLHH</sequence>
<evidence type="ECO:0000313" key="3">
    <source>
        <dbReference type="Proteomes" id="UP001152622"/>
    </source>
</evidence>
<evidence type="ECO:0000313" key="2">
    <source>
        <dbReference type="EMBL" id="KAJ8344061.1"/>
    </source>
</evidence>
<feature type="region of interest" description="Disordered" evidence="1">
    <location>
        <begin position="97"/>
        <end position="123"/>
    </location>
</feature>
<evidence type="ECO:0000256" key="1">
    <source>
        <dbReference type="SAM" id="MobiDB-lite"/>
    </source>
</evidence>
<comment type="caution">
    <text evidence="2">The sequence shown here is derived from an EMBL/GenBank/DDBJ whole genome shotgun (WGS) entry which is preliminary data.</text>
</comment>
<keyword evidence="3" id="KW-1185">Reference proteome</keyword>
<dbReference type="Proteomes" id="UP001152622">
    <property type="component" value="Chromosome 13"/>
</dbReference>
<accession>A0A9Q1ES69</accession>
<proteinExistence type="predicted"/>
<dbReference type="AlphaFoldDB" id="A0A9Q1ES69"/>
<name>A0A9Q1ES69_SYNKA</name>
<gene>
    <name evidence="2" type="ORF">SKAU_G00313900</name>
</gene>
<dbReference type="EMBL" id="JAINUF010000013">
    <property type="protein sequence ID" value="KAJ8344061.1"/>
    <property type="molecule type" value="Genomic_DNA"/>
</dbReference>
<organism evidence="2 3">
    <name type="scientific">Synaphobranchus kaupii</name>
    <name type="common">Kaup's arrowtooth eel</name>
    <dbReference type="NCBI Taxonomy" id="118154"/>
    <lineage>
        <taxon>Eukaryota</taxon>
        <taxon>Metazoa</taxon>
        <taxon>Chordata</taxon>
        <taxon>Craniata</taxon>
        <taxon>Vertebrata</taxon>
        <taxon>Euteleostomi</taxon>
        <taxon>Actinopterygii</taxon>
        <taxon>Neopterygii</taxon>
        <taxon>Teleostei</taxon>
        <taxon>Anguilliformes</taxon>
        <taxon>Synaphobranchidae</taxon>
        <taxon>Synaphobranchus</taxon>
    </lineage>
</organism>
<reference evidence="2" key="1">
    <citation type="journal article" date="2023" name="Science">
        <title>Genome structures resolve the early diversification of teleost fishes.</title>
        <authorList>
            <person name="Parey E."/>
            <person name="Louis A."/>
            <person name="Montfort J."/>
            <person name="Bouchez O."/>
            <person name="Roques C."/>
            <person name="Iampietro C."/>
            <person name="Lluch J."/>
            <person name="Castinel A."/>
            <person name="Donnadieu C."/>
            <person name="Desvignes T."/>
            <person name="Floi Bucao C."/>
            <person name="Jouanno E."/>
            <person name="Wen M."/>
            <person name="Mejri S."/>
            <person name="Dirks R."/>
            <person name="Jansen H."/>
            <person name="Henkel C."/>
            <person name="Chen W.J."/>
            <person name="Zahm M."/>
            <person name="Cabau C."/>
            <person name="Klopp C."/>
            <person name="Thompson A.W."/>
            <person name="Robinson-Rechavi M."/>
            <person name="Braasch I."/>
            <person name="Lecointre G."/>
            <person name="Bobe J."/>
            <person name="Postlethwait J.H."/>
            <person name="Berthelot C."/>
            <person name="Roest Crollius H."/>
            <person name="Guiguen Y."/>
        </authorList>
    </citation>
    <scope>NUCLEOTIDE SEQUENCE</scope>
    <source>
        <strain evidence="2">WJC10195</strain>
    </source>
</reference>